<feature type="domain" description="Transcription factor IIIC 90kDa subunit N-terminal" evidence="2">
    <location>
        <begin position="27"/>
        <end position="599"/>
    </location>
</feature>
<dbReference type="Pfam" id="PF12660">
    <property type="entry name" value="zf-TFIIIC"/>
    <property type="match status" value="1"/>
</dbReference>
<accession>A0A3N2Q1W4</accession>
<organism evidence="4 5">
    <name type="scientific">Sodiomyces alkalinus (strain CBS 110278 / VKM F-3762 / F11)</name>
    <name type="common">Alkaliphilic filamentous fungus</name>
    <dbReference type="NCBI Taxonomy" id="1314773"/>
    <lineage>
        <taxon>Eukaryota</taxon>
        <taxon>Fungi</taxon>
        <taxon>Dikarya</taxon>
        <taxon>Ascomycota</taxon>
        <taxon>Pezizomycotina</taxon>
        <taxon>Sordariomycetes</taxon>
        <taxon>Hypocreomycetidae</taxon>
        <taxon>Glomerellales</taxon>
        <taxon>Plectosphaerellaceae</taxon>
        <taxon>Sodiomyces</taxon>
    </lineage>
</organism>
<name>A0A3N2Q1W4_SODAK</name>
<dbReference type="STRING" id="1314773.A0A3N2Q1W4"/>
<dbReference type="InterPro" id="IPR024761">
    <property type="entry name" value="TFIIIC_delta_N"/>
</dbReference>
<gene>
    <name evidence="4" type="ORF">SODALDRAFT_330491</name>
</gene>
<evidence type="ECO:0000259" key="3">
    <source>
        <dbReference type="Pfam" id="PF12660"/>
    </source>
</evidence>
<dbReference type="PANTHER" id="PTHR15496:SF2">
    <property type="entry name" value="GENERAL TRANSCRIPTION FACTOR 3C POLYPEPTIDE 4"/>
    <property type="match status" value="1"/>
</dbReference>
<dbReference type="Proteomes" id="UP000272025">
    <property type="component" value="Unassembled WGS sequence"/>
</dbReference>
<feature type="region of interest" description="Disordered" evidence="1">
    <location>
        <begin position="51"/>
        <end position="79"/>
    </location>
</feature>
<dbReference type="InterPro" id="IPR024764">
    <property type="entry name" value="TFIIIC_Znf"/>
</dbReference>
<feature type="domain" description="Transcription factor IIIC putative zinc-finger" evidence="3">
    <location>
        <begin position="688"/>
        <end position="772"/>
    </location>
</feature>
<dbReference type="RefSeq" id="XP_028468555.1">
    <property type="nucleotide sequence ID" value="XM_028611207.1"/>
</dbReference>
<sequence length="774" mass="84679">MDHITVPLLATVTLKSRPLNPHSLAISCDAELAVAADDSVHILLPEFPVPTEDPDLIRARQRKGADDENDEDADSDGYQTKQYHTYRTQFATSKKPDPRANLNLFESAGIRFPPSESSEEPQQQQPYYGVGKSLPTGWGSAISQTVSLAWSPTGLGYNLRPVLAILLTNGSIVVCGQDPAAVVADGGEGVKTFDAWRLLWAVGDTYPLPDRKARGGSHLPRDKIMAFSWAHEIAPGRALLAYRSHREDLAILRVDFFESDRFKGRPSPWAWRVEEVARFKNDGPHPPIDVMHPDFVPHGSAFGLKWSPWLLEGDKRISILAHHARSYVGFRRITVPVNWERGQRVSVTVEEFDLLGICVNLRPESFVEWEDAIWTVGDKKICRGVIATPFEAKPFRIVVNAPAPAREALPTHPTHVCKTTYPEDCMSSNPITGLIIYPPENGSDHSSGPYYSLVRMSAIGSNTNWFQENKPLLPTETLADDDHQQDQDATASSSSSSCMPQWAEIIANTVNQSIPKALASRRHHDSDSEGGDEEDGVGQAELGDIDAEGEEDDEEDDEFDFDDLDENTELVNPWRVRIWDLAAWPGGGMTAVLMSQHSTLGPETKIRTKVLFAPCSRRKKGVDHGGGGGGGGDAAVTTVRRLTTEARMWEWMYGGGPPVPGTVTSGDEVVMPQDLALREAIKPVIEAQRCLFCQGVLSDTGRYSVCEMKHSFATCSATGLAILAPGISRACGVCGRRCLTVSKIREAAEKQGVSLDDSRSFGEACGICGGKFIA</sequence>
<dbReference type="Pfam" id="PF12657">
    <property type="entry name" value="TFIIIC_delta"/>
    <property type="match status" value="1"/>
</dbReference>
<protein>
    <recommendedName>
        <fullName evidence="6">Transcription factor IIIC 90kDa subunit N-terminal domain-containing protein</fullName>
    </recommendedName>
</protein>
<dbReference type="GO" id="GO:0004402">
    <property type="term" value="F:histone acetyltransferase activity"/>
    <property type="evidence" value="ECO:0007669"/>
    <property type="project" value="InterPro"/>
</dbReference>
<dbReference type="PANTHER" id="PTHR15496">
    <property type="entry name" value="GENERAL TRANSCRIPTION FACTOR 3C POLYPEPTIDE 4 FAMILY"/>
    <property type="match status" value="1"/>
</dbReference>
<evidence type="ECO:0000256" key="1">
    <source>
        <dbReference type="SAM" id="MobiDB-lite"/>
    </source>
</evidence>
<dbReference type="EMBL" id="ML119052">
    <property type="protein sequence ID" value="ROT40749.1"/>
    <property type="molecule type" value="Genomic_DNA"/>
</dbReference>
<dbReference type="OrthoDB" id="192611at2759"/>
<dbReference type="AlphaFoldDB" id="A0A3N2Q1W4"/>
<evidence type="ECO:0000259" key="2">
    <source>
        <dbReference type="Pfam" id="PF12657"/>
    </source>
</evidence>
<evidence type="ECO:0000313" key="5">
    <source>
        <dbReference type="Proteomes" id="UP000272025"/>
    </source>
</evidence>
<dbReference type="GO" id="GO:0006384">
    <property type="term" value="P:transcription initiation at RNA polymerase III promoter"/>
    <property type="evidence" value="ECO:0007669"/>
    <property type="project" value="InterPro"/>
</dbReference>
<feature type="region of interest" description="Disordered" evidence="1">
    <location>
        <begin position="518"/>
        <end position="539"/>
    </location>
</feature>
<keyword evidence="5" id="KW-1185">Reference proteome</keyword>
<dbReference type="GeneID" id="39579685"/>
<reference evidence="4 5" key="1">
    <citation type="journal article" date="2018" name="Mol. Ecol.">
        <title>The obligate alkalophilic soda-lake fungus Sodiomyces alkalinus has shifted to a protein diet.</title>
        <authorList>
            <person name="Grum-Grzhimaylo A.A."/>
            <person name="Falkoski D.L."/>
            <person name="van den Heuvel J."/>
            <person name="Valero-Jimenez C.A."/>
            <person name="Min B."/>
            <person name="Choi I.G."/>
            <person name="Lipzen A."/>
            <person name="Daum C.G."/>
            <person name="Aanen D.K."/>
            <person name="Tsang A."/>
            <person name="Henrissat B."/>
            <person name="Bilanenko E.N."/>
            <person name="de Vries R.P."/>
            <person name="van Kan J.A.L."/>
            <person name="Grigoriev I.V."/>
            <person name="Debets A.J.M."/>
        </authorList>
    </citation>
    <scope>NUCLEOTIDE SEQUENCE [LARGE SCALE GENOMIC DNA]</scope>
    <source>
        <strain evidence="4 5">F11</strain>
    </source>
</reference>
<proteinExistence type="predicted"/>
<feature type="region of interest" description="Disordered" evidence="1">
    <location>
        <begin position="547"/>
        <end position="566"/>
    </location>
</feature>
<evidence type="ECO:0000313" key="4">
    <source>
        <dbReference type="EMBL" id="ROT40749.1"/>
    </source>
</evidence>
<feature type="compositionally biased region" description="Basic and acidic residues" evidence="1">
    <location>
        <begin position="55"/>
        <end position="66"/>
    </location>
</feature>
<dbReference type="InterPro" id="IPR044230">
    <property type="entry name" value="GTF3C4"/>
</dbReference>
<dbReference type="GO" id="GO:0000127">
    <property type="term" value="C:transcription factor TFIIIC complex"/>
    <property type="evidence" value="ECO:0007669"/>
    <property type="project" value="InterPro"/>
</dbReference>
<evidence type="ECO:0008006" key="6">
    <source>
        <dbReference type="Google" id="ProtNLM"/>
    </source>
</evidence>